<dbReference type="SUPFAM" id="SSF116842">
    <property type="entry name" value="XseB-like"/>
    <property type="match status" value="1"/>
</dbReference>
<comment type="catalytic activity">
    <reaction evidence="6">
        <text>Exonucleolytic cleavage in either 5'- to 3'- or 3'- to 5'-direction to yield nucleoside 5'-phosphates.</text>
        <dbReference type="EC" id="3.1.11.6"/>
    </reaction>
</comment>
<dbReference type="EMBL" id="JACOPS010000001">
    <property type="protein sequence ID" value="MBC5727243.1"/>
    <property type="molecule type" value="Genomic_DNA"/>
</dbReference>
<keyword evidence="3 6" id="KW-0540">Nuclease</keyword>
<comment type="subunit">
    <text evidence="6">Heterooligomer composed of large and small subunits.</text>
</comment>
<dbReference type="Proteomes" id="UP000636755">
    <property type="component" value="Unassembled WGS sequence"/>
</dbReference>
<evidence type="ECO:0000313" key="8">
    <source>
        <dbReference type="Proteomes" id="UP000636755"/>
    </source>
</evidence>
<evidence type="ECO:0000256" key="6">
    <source>
        <dbReference type="HAMAP-Rule" id="MF_00337"/>
    </source>
</evidence>
<comment type="function">
    <text evidence="6">Bidirectionally degrades single-stranded DNA into large acid-insoluble oligonucleotides, which are then degraded further into small acid-soluble oligonucleotides.</text>
</comment>
<dbReference type="InterPro" id="IPR037004">
    <property type="entry name" value="Exonuc_VII_ssu_sf"/>
</dbReference>
<dbReference type="HAMAP" id="MF_00337">
    <property type="entry name" value="Exonuc_7_S"/>
    <property type="match status" value="1"/>
</dbReference>
<evidence type="ECO:0000256" key="4">
    <source>
        <dbReference type="ARBA" id="ARBA00022801"/>
    </source>
</evidence>
<dbReference type="InterPro" id="IPR003761">
    <property type="entry name" value="Exonuc_VII_S"/>
</dbReference>
<evidence type="ECO:0000256" key="5">
    <source>
        <dbReference type="ARBA" id="ARBA00022839"/>
    </source>
</evidence>
<dbReference type="PANTHER" id="PTHR34137">
    <property type="entry name" value="EXODEOXYRIBONUCLEASE 7 SMALL SUBUNIT"/>
    <property type="match status" value="1"/>
</dbReference>
<comment type="similarity">
    <text evidence="1 6">Belongs to the XseB family.</text>
</comment>
<dbReference type="PIRSF" id="PIRSF006488">
    <property type="entry name" value="Exonuc_VII_S"/>
    <property type="match status" value="1"/>
</dbReference>
<evidence type="ECO:0000256" key="2">
    <source>
        <dbReference type="ARBA" id="ARBA00022490"/>
    </source>
</evidence>
<sequence length="73" mass="8188">MNKKLTFEQADAKLDEVVAKLENSQLPLKESVDCYTEACELLAFCMQELSESKGKIEDINTKLNNICTTDGDE</sequence>
<reference evidence="7 8" key="1">
    <citation type="submission" date="2020-08" db="EMBL/GenBank/DDBJ databases">
        <title>Genome public.</title>
        <authorList>
            <person name="Liu C."/>
            <person name="Sun Q."/>
        </authorList>
    </citation>
    <scope>NUCLEOTIDE SEQUENCE [LARGE SCALE GENOMIC DNA]</scope>
    <source>
        <strain evidence="7 8">NSJ-71</strain>
    </source>
</reference>
<dbReference type="NCBIfam" id="TIGR01280">
    <property type="entry name" value="xseB"/>
    <property type="match status" value="1"/>
</dbReference>
<proteinExistence type="inferred from homology"/>
<dbReference type="EC" id="3.1.11.6" evidence="6"/>
<evidence type="ECO:0000256" key="1">
    <source>
        <dbReference type="ARBA" id="ARBA00009998"/>
    </source>
</evidence>
<dbReference type="GO" id="GO:0008855">
    <property type="term" value="F:exodeoxyribonuclease VII activity"/>
    <property type="evidence" value="ECO:0007669"/>
    <property type="project" value="UniProtKB-EC"/>
</dbReference>
<protein>
    <recommendedName>
        <fullName evidence="6">Exodeoxyribonuclease 7 small subunit</fullName>
        <ecNumber evidence="6">3.1.11.6</ecNumber>
    </recommendedName>
    <alternativeName>
        <fullName evidence="6">Exodeoxyribonuclease VII small subunit</fullName>
        <shortName evidence="6">Exonuclease VII small subunit</shortName>
    </alternativeName>
</protein>
<accession>A0ABR7HIA7</accession>
<organism evidence="7 8">
    <name type="scientific">Ruminococcus intestinalis</name>
    <dbReference type="NCBI Taxonomy" id="2763066"/>
    <lineage>
        <taxon>Bacteria</taxon>
        <taxon>Bacillati</taxon>
        <taxon>Bacillota</taxon>
        <taxon>Clostridia</taxon>
        <taxon>Eubacteriales</taxon>
        <taxon>Oscillospiraceae</taxon>
        <taxon>Ruminococcus</taxon>
    </lineage>
</organism>
<gene>
    <name evidence="6 7" type="primary">xseB</name>
    <name evidence="7" type="ORF">H8R91_01605</name>
</gene>
<name>A0ABR7HIA7_9FIRM</name>
<dbReference type="Gene3D" id="1.10.287.1040">
    <property type="entry name" value="Exonuclease VII, small subunit"/>
    <property type="match status" value="1"/>
</dbReference>
<keyword evidence="2 6" id="KW-0963">Cytoplasm</keyword>
<evidence type="ECO:0000313" key="7">
    <source>
        <dbReference type="EMBL" id="MBC5727243.1"/>
    </source>
</evidence>
<comment type="caution">
    <text evidence="7">The sequence shown here is derived from an EMBL/GenBank/DDBJ whole genome shotgun (WGS) entry which is preliminary data.</text>
</comment>
<keyword evidence="5 6" id="KW-0269">Exonuclease</keyword>
<evidence type="ECO:0000256" key="3">
    <source>
        <dbReference type="ARBA" id="ARBA00022722"/>
    </source>
</evidence>
<keyword evidence="8" id="KW-1185">Reference proteome</keyword>
<comment type="subcellular location">
    <subcellularLocation>
        <location evidence="6">Cytoplasm</location>
    </subcellularLocation>
</comment>
<dbReference type="RefSeq" id="WP_186934612.1">
    <property type="nucleotide sequence ID" value="NZ_JACOPS010000001.1"/>
</dbReference>
<keyword evidence="4 6" id="KW-0378">Hydrolase</keyword>
<dbReference type="PANTHER" id="PTHR34137:SF1">
    <property type="entry name" value="EXODEOXYRIBONUCLEASE 7 SMALL SUBUNIT"/>
    <property type="match status" value="1"/>
</dbReference>
<dbReference type="Pfam" id="PF02609">
    <property type="entry name" value="Exonuc_VII_S"/>
    <property type="match status" value="1"/>
</dbReference>